<comment type="caution">
    <text evidence="2">The sequence shown here is derived from an EMBL/GenBank/DDBJ whole genome shotgun (WGS) entry which is preliminary data.</text>
</comment>
<dbReference type="AlphaFoldDB" id="A0ABD1F020"/>
<proteinExistence type="predicted"/>
<dbReference type="Proteomes" id="UP001566132">
    <property type="component" value="Unassembled WGS sequence"/>
</dbReference>
<accession>A0ABD1F020</accession>
<feature type="region of interest" description="Disordered" evidence="1">
    <location>
        <begin position="1"/>
        <end position="20"/>
    </location>
</feature>
<name>A0ABD1F020_HYPHA</name>
<evidence type="ECO:0000256" key="1">
    <source>
        <dbReference type="SAM" id="MobiDB-lite"/>
    </source>
</evidence>
<keyword evidence="3" id="KW-1185">Reference proteome</keyword>
<reference evidence="2 3" key="1">
    <citation type="submission" date="2024-05" db="EMBL/GenBank/DDBJ databases">
        <title>Genetic variation in Jamaican populations of the coffee berry borer (Hypothenemus hampei).</title>
        <authorList>
            <person name="Errbii M."/>
            <person name="Myrie A."/>
        </authorList>
    </citation>
    <scope>NUCLEOTIDE SEQUENCE [LARGE SCALE GENOMIC DNA]</scope>
    <source>
        <strain evidence="2">JA-Hopewell-2020-01-JO</strain>
        <tissue evidence="2">Whole body</tissue>
    </source>
</reference>
<evidence type="ECO:0000313" key="2">
    <source>
        <dbReference type="EMBL" id="KAL1506651.1"/>
    </source>
</evidence>
<feature type="region of interest" description="Disordered" evidence="1">
    <location>
        <begin position="211"/>
        <end position="230"/>
    </location>
</feature>
<sequence>MKRSKAEPNEKGKNVTTSHDKCEKKEILNLNINLGVVNYVGTCLFGKEHVINPKQKKGEETNYYLKSPTFKENPKWCNERIRHFKRNKMIKEHEKALLAGRNEKNHGRDVAFTVKPSETFDANLEYVTYRMPFFEESKREYSRRRVMRLKFNHYIRCLQAIDKLVNRLLLIAKNVRTLRNCGRASRNAGIEVSEYRTSKFCLICKKEMKLPHPPPGPPPRPPEDNNENRKKLRRHGFHRYAVCKTRHIA</sequence>
<protein>
    <submittedName>
        <fullName evidence="2">Uncharacterized protein</fullName>
    </submittedName>
</protein>
<gene>
    <name evidence="2" type="ORF">ABEB36_005976</name>
</gene>
<dbReference type="EMBL" id="JBDJPC010000004">
    <property type="protein sequence ID" value="KAL1506651.1"/>
    <property type="molecule type" value="Genomic_DNA"/>
</dbReference>
<feature type="compositionally biased region" description="Pro residues" evidence="1">
    <location>
        <begin position="211"/>
        <end position="220"/>
    </location>
</feature>
<evidence type="ECO:0000313" key="3">
    <source>
        <dbReference type="Proteomes" id="UP001566132"/>
    </source>
</evidence>
<organism evidence="2 3">
    <name type="scientific">Hypothenemus hampei</name>
    <name type="common">Coffee berry borer</name>
    <dbReference type="NCBI Taxonomy" id="57062"/>
    <lineage>
        <taxon>Eukaryota</taxon>
        <taxon>Metazoa</taxon>
        <taxon>Ecdysozoa</taxon>
        <taxon>Arthropoda</taxon>
        <taxon>Hexapoda</taxon>
        <taxon>Insecta</taxon>
        <taxon>Pterygota</taxon>
        <taxon>Neoptera</taxon>
        <taxon>Endopterygota</taxon>
        <taxon>Coleoptera</taxon>
        <taxon>Polyphaga</taxon>
        <taxon>Cucujiformia</taxon>
        <taxon>Curculionidae</taxon>
        <taxon>Scolytinae</taxon>
        <taxon>Hypothenemus</taxon>
    </lineage>
</organism>